<organism evidence="9 10">
    <name type="scientific">Polynucleobacter kasalickyi</name>
    <dbReference type="NCBI Taxonomy" id="1938817"/>
    <lineage>
        <taxon>Bacteria</taxon>
        <taxon>Pseudomonadati</taxon>
        <taxon>Pseudomonadota</taxon>
        <taxon>Betaproteobacteria</taxon>
        <taxon>Burkholderiales</taxon>
        <taxon>Burkholderiaceae</taxon>
        <taxon>Polynucleobacter</taxon>
    </lineage>
</organism>
<dbReference type="Gene3D" id="3.40.50.620">
    <property type="entry name" value="HUPs"/>
    <property type="match status" value="1"/>
</dbReference>
<evidence type="ECO:0000256" key="3">
    <source>
        <dbReference type="ARBA" id="ARBA00022741"/>
    </source>
</evidence>
<evidence type="ECO:0000313" key="9">
    <source>
        <dbReference type="EMBL" id="SMC49573.1"/>
    </source>
</evidence>
<dbReference type="PANTHER" id="PTHR43311">
    <property type="entry name" value="GLUTAMATE--TRNA LIGASE"/>
    <property type="match status" value="1"/>
</dbReference>
<dbReference type="AlphaFoldDB" id="A0A1W1ZMU3"/>
<keyword evidence="1 7" id="KW-0436">Ligase</keyword>
<accession>A0A1W1ZMU3</accession>
<dbReference type="PANTHER" id="PTHR43311:SF1">
    <property type="entry name" value="GLUTAMYL-Q TRNA(ASP) SYNTHETASE"/>
    <property type="match status" value="1"/>
</dbReference>
<evidence type="ECO:0000256" key="6">
    <source>
        <dbReference type="ARBA" id="ARBA00023146"/>
    </source>
</evidence>
<evidence type="ECO:0000313" key="10">
    <source>
        <dbReference type="Proteomes" id="UP000192708"/>
    </source>
</evidence>
<evidence type="ECO:0000256" key="1">
    <source>
        <dbReference type="ARBA" id="ARBA00022598"/>
    </source>
</evidence>
<comment type="similarity">
    <text evidence="7">Belongs to the class-I aminoacyl-tRNA synthetase family.</text>
</comment>
<dbReference type="GO" id="GO:0005524">
    <property type="term" value="F:ATP binding"/>
    <property type="evidence" value="ECO:0007669"/>
    <property type="project" value="UniProtKB-KW"/>
</dbReference>
<keyword evidence="4" id="KW-0862">Zinc</keyword>
<dbReference type="GO" id="GO:0008270">
    <property type="term" value="F:zinc ion binding"/>
    <property type="evidence" value="ECO:0007669"/>
    <property type="project" value="InterPro"/>
</dbReference>
<evidence type="ECO:0000256" key="2">
    <source>
        <dbReference type="ARBA" id="ARBA00022723"/>
    </source>
</evidence>
<dbReference type="STRING" id="1938817.SAMN06296008_10614"/>
<dbReference type="SUPFAM" id="SSF52374">
    <property type="entry name" value="Nucleotidylyl transferase"/>
    <property type="match status" value="1"/>
</dbReference>
<dbReference type="OrthoDB" id="9807503at2"/>
<keyword evidence="5 7" id="KW-0067">ATP-binding</keyword>
<keyword evidence="3 7" id="KW-0547">Nucleotide-binding</keyword>
<dbReference type="GO" id="GO:0004818">
    <property type="term" value="F:glutamate-tRNA ligase activity"/>
    <property type="evidence" value="ECO:0007669"/>
    <property type="project" value="TreeGrafter"/>
</dbReference>
<reference evidence="9 10" key="1">
    <citation type="submission" date="2017-04" db="EMBL/GenBank/DDBJ databases">
        <authorList>
            <person name="Afonso C.L."/>
            <person name="Miller P.J."/>
            <person name="Scott M.A."/>
            <person name="Spackman E."/>
            <person name="Goraichik I."/>
            <person name="Dimitrov K.M."/>
            <person name="Suarez D.L."/>
            <person name="Swayne D.E."/>
        </authorList>
    </citation>
    <scope>NUCLEOTIDE SEQUENCE [LARGE SCALE GENOMIC DNA]</scope>
    <source>
        <strain evidence="9 10">VK13</strain>
    </source>
</reference>
<dbReference type="InterPro" id="IPR049940">
    <property type="entry name" value="GluQ/Sye"/>
</dbReference>
<evidence type="ECO:0000256" key="5">
    <source>
        <dbReference type="ARBA" id="ARBA00022840"/>
    </source>
</evidence>
<dbReference type="PRINTS" id="PR00987">
    <property type="entry name" value="TRNASYNTHGLU"/>
</dbReference>
<proteinExistence type="inferred from homology"/>
<dbReference type="GO" id="GO:0006400">
    <property type="term" value="P:tRNA modification"/>
    <property type="evidence" value="ECO:0007669"/>
    <property type="project" value="InterPro"/>
</dbReference>
<dbReference type="EMBL" id="FWXJ01000006">
    <property type="protein sequence ID" value="SMC49573.1"/>
    <property type="molecule type" value="Genomic_DNA"/>
</dbReference>
<evidence type="ECO:0000259" key="8">
    <source>
        <dbReference type="Pfam" id="PF00749"/>
    </source>
</evidence>
<name>A0A1W1ZMU3_9BURK</name>
<gene>
    <name evidence="9" type="ORF">SAMN06296008_10614</name>
</gene>
<feature type="domain" description="Glutamyl/glutaminyl-tRNA synthetase class Ib catalytic" evidence="8">
    <location>
        <begin position="7"/>
        <end position="239"/>
    </location>
</feature>
<dbReference type="NCBIfam" id="NF004314">
    <property type="entry name" value="PRK05710.1-3"/>
    <property type="match status" value="1"/>
</dbReference>
<dbReference type="InterPro" id="IPR022380">
    <property type="entry name" value="Glu-Q_tRNA(Asp)_Synthase"/>
</dbReference>
<dbReference type="InterPro" id="IPR000924">
    <property type="entry name" value="Glu/Gln-tRNA-synth"/>
</dbReference>
<dbReference type="NCBIfam" id="TIGR03838">
    <property type="entry name" value="queuosine_YadB"/>
    <property type="match status" value="1"/>
</dbReference>
<dbReference type="GO" id="GO:0006424">
    <property type="term" value="P:glutamyl-tRNA aminoacylation"/>
    <property type="evidence" value="ECO:0007669"/>
    <property type="project" value="InterPro"/>
</dbReference>
<sequence length="298" mass="33752">MLLTNYRGRFAPSPTGLLHTGSLATALASWLDAKAFNGVWLVRIEDVDTTRAQPDASEGILQQLALFGLLSDEPVIFQSNRYEIYADYLTKLIKEGLIYSCTCSRKKIQDHYEILGKNISTHEELVYPGFCRSQPIQFDAKQALRIKTPENAYVGEQLLNKEVGDFVIRRADGIFTYQIAVVIDDHLQGINHVVRGADLASNTPRQIWLQQILGFKTPQYMHIPLILDQHGNKLSKQNKAKPLWPKSNQEILSCLTLVAHHLGLDLPDTQPIHLSEWLHFAVCAWRDQKNTRDAQLIA</sequence>
<dbReference type="RefSeq" id="WP_084283360.1">
    <property type="nucleotide sequence ID" value="NZ_FWXJ01000006.1"/>
</dbReference>
<keyword evidence="10" id="KW-1185">Reference proteome</keyword>
<keyword evidence="2" id="KW-0479">Metal-binding</keyword>
<evidence type="ECO:0000256" key="4">
    <source>
        <dbReference type="ARBA" id="ARBA00022833"/>
    </source>
</evidence>
<protein>
    <submittedName>
        <fullName evidence="9">Glutamyl-Q tRNA(Asp) synthetase</fullName>
    </submittedName>
</protein>
<keyword evidence="7" id="KW-0648">Protein biosynthesis</keyword>
<keyword evidence="6 7" id="KW-0030">Aminoacyl-tRNA synthetase</keyword>
<dbReference type="Proteomes" id="UP000192708">
    <property type="component" value="Unassembled WGS sequence"/>
</dbReference>
<dbReference type="GO" id="GO:0005829">
    <property type="term" value="C:cytosol"/>
    <property type="evidence" value="ECO:0007669"/>
    <property type="project" value="TreeGrafter"/>
</dbReference>
<dbReference type="InterPro" id="IPR020058">
    <property type="entry name" value="Glu/Gln-tRNA-synth_Ib_cat-dom"/>
</dbReference>
<dbReference type="InterPro" id="IPR014729">
    <property type="entry name" value="Rossmann-like_a/b/a_fold"/>
</dbReference>
<evidence type="ECO:0000256" key="7">
    <source>
        <dbReference type="RuleBase" id="RU363037"/>
    </source>
</evidence>
<dbReference type="Pfam" id="PF00749">
    <property type="entry name" value="tRNA-synt_1c"/>
    <property type="match status" value="1"/>
</dbReference>